<sequence length="61" mass="6439">MGNLRHTGGREGLITGDRDKLSPASQVGPGTAQHRATNAVPTKNRNKVIKINFIKAFAGAV</sequence>
<dbReference type="AlphaFoldDB" id="A0ABD2PF49"/>
<protein>
    <submittedName>
        <fullName evidence="2">Uncharacterized protein</fullName>
    </submittedName>
</protein>
<evidence type="ECO:0000313" key="2">
    <source>
        <dbReference type="EMBL" id="KAL3289529.1"/>
    </source>
</evidence>
<proteinExistence type="predicted"/>
<evidence type="ECO:0000313" key="3">
    <source>
        <dbReference type="Proteomes" id="UP001516400"/>
    </source>
</evidence>
<organism evidence="2 3">
    <name type="scientific">Cryptolaemus montrouzieri</name>
    <dbReference type="NCBI Taxonomy" id="559131"/>
    <lineage>
        <taxon>Eukaryota</taxon>
        <taxon>Metazoa</taxon>
        <taxon>Ecdysozoa</taxon>
        <taxon>Arthropoda</taxon>
        <taxon>Hexapoda</taxon>
        <taxon>Insecta</taxon>
        <taxon>Pterygota</taxon>
        <taxon>Neoptera</taxon>
        <taxon>Endopterygota</taxon>
        <taxon>Coleoptera</taxon>
        <taxon>Polyphaga</taxon>
        <taxon>Cucujiformia</taxon>
        <taxon>Coccinelloidea</taxon>
        <taxon>Coccinellidae</taxon>
        <taxon>Scymninae</taxon>
        <taxon>Scymnini</taxon>
        <taxon>Cryptolaemus</taxon>
    </lineage>
</organism>
<feature type="non-terminal residue" evidence="2">
    <location>
        <position position="61"/>
    </location>
</feature>
<evidence type="ECO:0000256" key="1">
    <source>
        <dbReference type="SAM" id="MobiDB-lite"/>
    </source>
</evidence>
<feature type="compositionally biased region" description="Polar residues" evidence="1">
    <location>
        <begin position="34"/>
        <end position="43"/>
    </location>
</feature>
<dbReference type="Proteomes" id="UP001516400">
    <property type="component" value="Unassembled WGS sequence"/>
</dbReference>
<comment type="caution">
    <text evidence="2">The sequence shown here is derived from an EMBL/GenBank/DDBJ whole genome shotgun (WGS) entry which is preliminary data.</text>
</comment>
<gene>
    <name evidence="2" type="ORF">HHI36_022946</name>
</gene>
<keyword evidence="3" id="KW-1185">Reference proteome</keyword>
<feature type="region of interest" description="Disordered" evidence="1">
    <location>
        <begin position="1"/>
        <end position="43"/>
    </location>
</feature>
<dbReference type="EMBL" id="JABFTP020000186">
    <property type="protein sequence ID" value="KAL3289529.1"/>
    <property type="molecule type" value="Genomic_DNA"/>
</dbReference>
<reference evidence="2 3" key="1">
    <citation type="journal article" date="2021" name="BMC Biol.">
        <title>Horizontally acquired antibacterial genes associated with adaptive radiation of ladybird beetles.</title>
        <authorList>
            <person name="Li H.S."/>
            <person name="Tang X.F."/>
            <person name="Huang Y.H."/>
            <person name="Xu Z.Y."/>
            <person name="Chen M.L."/>
            <person name="Du X.Y."/>
            <person name="Qiu B.Y."/>
            <person name="Chen P.T."/>
            <person name="Zhang W."/>
            <person name="Slipinski A."/>
            <person name="Escalona H.E."/>
            <person name="Waterhouse R.M."/>
            <person name="Zwick A."/>
            <person name="Pang H."/>
        </authorList>
    </citation>
    <scope>NUCLEOTIDE SEQUENCE [LARGE SCALE GENOMIC DNA]</scope>
    <source>
        <strain evidence="2">SYSU2018</strain>
    </source>
</reference>
<accession>A0ABD2PF49</accession>
<name>A0ABD2PF49_9CUCU</name>